<name>A0ABX9KD78_9FUSO</name>
<dbReference type="EMBL" id="QUAJ01000044">
    <property type="protein sequence ID" value="REI39455.1"/>
    <property type="molecule type" value="Genomic_DNA"/>
</dbReference>
<proteinExistence type="predicted"/>
<dbReference type="Gene3D" id="3.20.20.190">
    <property type="entry name" value="Phosphatidylinositol (PI) phosphodiesterase"/>
    <property type="match status" value="1"/>
</dbReference>
<dbReference type="RefSeq" id="WP_114643630.1">
    <property type="nucleotide sequence ID" value="NZ_JAACIO010000042.1"/>
</dbReference>
<dbReference type="InterPro" id="IPR017946">
    <property type="entry name" value="PLC-like_Pdiesterase_TIM-brl"/>
</dbReference>
<reference evidence="2 3" key="1">
    <citation type="submission" date="2018-08" db="EMBL/GenBank/DDBJ databases">
        <title>Draft genome sequence of Psychrilyobacter sp. strain SD5 isolated from Black Sea water.</title>
        <authorList>
            <person name="Yadav S."/>
            <person name="Villanueva L."/>
            <person name="Damste J.S.S."/>
        </authorList>
    </citation>
    <scope>NUCLEOTIDE SEQUENCE [LARGE SCALE GENOMIC DNA]</scope>
    <source>
        <strain evidence="2 3">SD5</strain>
    </source>
</reference>
<dbReference type="InterPro" id="IPR030395">
    <property type="entry name" value="GP_PDE_dom"/>
</dbReference>
<dbReference type="PROSITE" id="PS50007">
    <property type="entry name" value="PIPLC_X_DOMAIN"/>
    <property type="match status" value="1"/>
</dbReference>
<accession>A0ABX9KD78</accession>
<evidence type="ECO:0000259" key="1">
    <source>
        <dbReference type="PROSITE" id="PS51704"/>
    </source>
</evidence>
<keyword evidence="3" id="KW-1185">Reference proteome</keyword>
<evidence type="ECO:0000313" key="3">
    <source>
        <dbReference type="Proteomes" id="UP000263486"/>
    </source>
</evidence>
<dbReference type="SUPFAM" id="SSF51695">
    <property type="entry name" value="PLC-like phosphodiesterases"/>
    <property type="match status" value="1"/>
</dbReference>
<sequence length="241" mass="27531">MKIIAHRGASGYAPENTRVSILKGLELGCDGFEVDVQLAGSGEVVVFHDFTLERTTSGKGFLRDINLYDLKKLDLGSWFSEEFKGEKIMTLEELLKIVPENKILNIEIKVRHDEMNKIEGKVVEILKRAGRVEGDVIISSFNHRIIKEINKLEPKLKTGLLLTAGFMDIENYIKLNNLKIYSLHFYGEFTGRKMVEKMNEMGIKTYIWTVNSVEEAKILKDFGVTGIITNFPDKFRDLREV</sequence>
<dbReference type="PANTHER" id="PTHR46211">
    <property type="entry name" value="GLYCEROPHOSPHORYL DIESTER PHOSPHODIESTERASE"/>
    <property type="match status" value="1"/>
</dbReference>
<dbReference type="PANTHER" id="PTHR46211:SF1">
    <property type="entry name" value="GLYCEROPHOSPHODIESTER PHOSPHODIESTERASE, CYTOPLASMIC"/>
    <property type="match status" value="1"/>
</dbReference>
<dbReference type="Proteomes" id="UP000263486">
    <property type="component" value="Unassembled WGS sequence"/>
</dbReference>
<comment type="caution">
    <text evidence="2">The sequence shown here is derived from an EMBL/GenBank/DDBJ whole genome shotgun (WGS) entry which is preliminary data.</text>
</comment>
<dbReference type="Pfam" id="PF03009">
    <property type="entry name" value="GDPD"/>
    <property type="match status" value="1"/>
</dbReference>
<gene>
    <name evidence="2" type="ORF">DYH56_14725</name>
</gene>
<feature type="domain" description="GP-PDE" evidence="1">
    <location>
        <begin position="1"/>
        <end position="239"/>
    </location>
</feature>
<organism evidence="2 3">
    <name type="scientific">Psychrilyobacter piezotolerans</name>
    <dbReference type="NCBI Taxonomy" id="2293438"/>
    <lineage>
        <taxon>Bacteria</taxon>
        <taxon>Fusobacteriati</taxon>
        <taxon>Fusobacteriota</taxon>
        <taxon>Fusobacteriia</taxon>
        <taxon>Fusobacteriales</taxon>
        <taxon>Fusobacteriaceae</taxon>
        <taxon>Psychrilyobacter</taxon>
    </lineage>
</organism>
<dbReference type="PROSITE" id="PS51704">
    <property type="entry name" value="GP_PDE"/>
    <property type="match status" value="1"/>
</dbReference>
<evidence type="ECO:0000313" key="2">
    <source>
        <dbReference type="EMBL" id="REI39455.1"/>
    </source>
</evidence>
<protein>
    <submittedName>
        <fullName evidence="2">Glycerophosphodiester phosphodiesterase</fullName>
    </submittedName>
</protein>